<feature type="domain" description="BACON" evidence="2">
    <location>
        <begin position="447"/>
        <end position="508"/>
    </location>
</feature>
<keyword evidence="4" id="KW-1185">Reference proteome</keyword>
<dbReference type="InterPro" id="IPR024361">
    <property type="entry name" value="BACON"/>
</dbReference>
<organism evidence="3 4">
    <name type="scientific">Streptomyces millisiae</name>
    <dbReference type="NCBI Taxonomy" id="3075542"/>
    <lineage>
        <taxon>Bacteria</taxon>
        <taxon>Bacillati</taxon>
        <taxon>Actinomycetota</taxon>
        <taxon>Actinomycetes</taxon>
        <taxon>Kitasatosporales</taxon>
        <taxon>Streptomycetaceae</taxon>
        <taxon>Streptomyces</taxon>
    </lineage>
</organism>
<evidence type="ECO:0000313" key="3">
    <source>
        <dbReference type="EMBL" id="MDT0321516.1"/>
    </source>
</evidence>
<evidence type="ECO:0000256" key="1">
    <source>
        <dbReference type="SAM" id="MobiDB-lite"/>
    </source>
</evidence>
<feature type="region of interest" description="Disordered" evidence="1">
    <location>
        <begin position="527"/>
        <end position="573"/>
    </location>
</feature>
<feature type="compositionally biased region" description="Low complexity" evidence="1">
    <location>
        <begin position="393"/>
        <end position="420"/>
    </location>
</feature>
<feature type="compositionally biased region" description="Low complexity" evidence="1">
    <location>
        <begin position="47"/>
        <end position="57"/>
    </location>
</feature>
<dbReference type="EMBL" id="JAVREM010000041">
    <property type="protein sequence ID" value="MDT0321516.1"/>
    <property type="molecule type" value="Genomic_DNA"/>
</dbReference>
<accession>A0ABU2LV80</accession>
<evidence type="ECO:0000313" key="4">
    <source>
        <dbReference type="Proteomes" id="UP001183420"/>
    </source>
</evidence>
<evidence type="ECO:0000259" key="2">
    <source>
        <dbReference type="Pfam" id="PF19190"/>
    </source>
</evidence>
<name>A0ABU2LV80_9ACTN</name>
<sequence>MDPVRGAPSRALRADPAQQPVGLAERVGPTRVDRRRGDRRRAGGHAGRAAAAGPARGSAHAEAYDEAYLDGLFTYCLSIMCEHDAATAALGEALALAERQHERGRRPAAPELQRPWLYALARWVCVRRLAADQDGGTAGPRAVGDHEEARHRRRELAALAWPEAAGTTREQREALELAVRHQLSVPEVARVLRLSASATHALLTTAACEVERTRAALAAVDAAGCPAVAALSGDDRMLLLGPGLRRELVRHVDECPSCRLVAQRAMAGVGWPGTSPGGAGRLTVLAAPLTAVRAARLAIHRARAQHAPRYDRAGFPVEEKDRAARRERLRGRAVTTTVVATVLAAPVLALWAAYRSAPVIGEVGDGEDTAATAEDGAVPGAEPGPGGGGPTPDGGVAEWAGPGADDAPPGAATDGAPAPGQERPESEAAGGADRGSGEPSSPAPRGTLTVDAVPTDVGSRITLTAGGEAPVHWSAATDADWLALSETGGTLYPGESAVIEVTVDRAREPAGPWRGRITIEPAAAVITVEGDGVTEPPPTEPPPTEPPPGTPPPEDQDPEPTEPPADEESVPAS</sequence>
<reference evidence="4" key="1">
    <citation type="submission" date="2023-07" db="EMBL/GenBank/DDBJ databases">
        <title>30 novel species of actinomycetes from the DSMZ collection.</title>
        <authorList>
            <person name="Nouioui I."/>
        </authorList>
    </citation>
    <scope>NUCLEOTIDE SEQUENCE [LARGE SCALE GENOMIC DNA]</scope>
    <source>
        <strain evidence="4">DSM 44918</strain>
    </source>
</reference>
<feature type="compositionally biased region" description="Gly residues" evidence="1">
    <location>
        <begin position="383"/>
        <end position="392"/>
    </location>
</feature>
<gene>
    <name evidence="3" type="ORF">RNC47_24610</name>
</gene>
<protein>
    <submittedName>
        <fullName evidence="3">Sigma-70 family RNA polymerase sigma factor</fullName>
    </submittedName>
</protein>
<dbReference type="RefSeq" id="WP_311601737.1">
    <property type="nucleotide sequence ID" value="NZ_JAVREM010000041.1"/>
</dbReference>
<comment type="caution">
    <text evidence="3">The sequence shown here is derived from an EMBL/GenBank/DDBJ whole genome shotgun (WGS) entry which is preliminary data.</text>
</comment>
<feature type="compositionally biased region" description="Pro residues" evidence="1">
    <location>
        <begin position="535"/>
        <end position="553"/>
    </location>
</feature>
<feature type="compositionally biased region" description="Acidic residues" evidence="1">
    <location>
        <begin position="554"/>
        <end position="573"/>
    </location>
</feature>
<feature type="region of interest" description="Disordered" evidence="1">
    <location>
        <begin position="365"/>
        <end position="454"/>
    </location>
</feature>
<proteinExistence type="predicted"/>
<dbReference type="Pfam" id="PF19190">
    <property type="entry name" value="BACON_2"/>
    <property type="match status" value="1"/>
</dbReference>
<feature type="region of interest" description="Disordered" evidence="1">
    <location>
        <begin position="1"/>
        <end position="57"/>
    </location>
</feature>
<dbReference type="Proteomes" id="UP001183420">
    <property type="component" value="Unassembled WGS sequence"/>
</dbReference>